<proteinExistence type="predicted"/>
<name>A0ABQ2EHB2_9GAMM</name>
<keyword evidence="2" id="KW-0472">Membrane</keyword>
<keyword evidence="4" id="KW-1185">Reference proteome</keyword>
<protein>
    <recommendedName>
        <fullName evidence="5">MATE family efflux transporter</fullName>
    </recommendedName>
</protein>
<feature type="compositionally biased region" description="Low complexity" evidence="1">
    <location>
        <begin position="91"/>
        <end position="101"/>
    </location>
</feature>
<evidence type="ECO:0000256" key="2">
    <source>
        <dbReference type="SAM" id="Phobius"/>
    </source>
</evidence>
<reference evidence="4" key="1">
    <citation type="journal article" date="2019" name="Int. J. Syst. Evol. Microbiol.">
        <title>The Global Catalogue of Microorganisms (GCM) 10K type strain sequencing project: providing services to taxonomists for standard genome sequencing and annotation.</title>
        <authorList>
            <consortium name="The Broad Institute Genomics Platform"/>
            <consortium name="The Broad Institute Genome Sequencing Center for Infectious Disease"/>
            <person name="Wu L."/>
            <person name="Ma J."/>
        </authorList>
    </citation>
    <scope>NUCLEOTIDE SEQUENCE [LARGE SCALE GENOMIC DNA]</scope>
    <source>
        <strain evidence="4">CGMCC 1.8985</strain>
    </source>
</reference>
<comment type="caution">
    <text evidence="3">The sequence shown here is derived from an EMBL/GenBank/DDBJ whole genome shotgun (WGS) entry which is preliminary data.</text>
</comment>
<feature type="transmembrane region" description="Helical" evidence="2">
    <location>
        <begin position="20"/>
        <end position="39"/>
    </location>
</feature>
<keyword evidence="2" id="KW-1133">Transmembrane helix</keyword>
<evidence type="ECO:0000313" key="4">
    <source>
        <dbReference type="Proteomes" id="UP000599009"/>
    </source>
</evidence>
<keyword evidence="2" id="KW-0812">Transmembrane</keyword>
<accession>A0ABQ2EHB2</accession>
<gene>
    <name evidence="3" type="ORF">GCM10011394_18460</name>
</gene>
<organism evidence="3 4">
    <name type="scientific">Luteimonas terricola</name>
    <dbReference type="NCBI Taxonomy" id="645597"/>
    <lineage>
        <taxon>Bacteria</taxon>
        <taxon>Pseudomonadati</taxon>
        <taxon>Pseudomonadota</taxon>
        <taxon>Gammaproteobacteria</taxon>
        <taxon>Lysobacterales</taxon>
        <taxon>Lysobacteraceae</taxon>
        <taxon>Luteimonas</taxon>
    </lineage>
</organism>
<evidence type="ECO:0000313" key="3">
    <source>
        <dbReference type="EMBL" id="GGK09298.1"/>
    </source>
</evidence>
<evidence type="ECO:0008006" key="5">
    <source>
        <dbReference type="Google" id="ProtNLM"/>
    </source>
</evidence>
<feature type="region of interest" description="Disordered" evidence="1">
    <location>
        <begin position="80"/>
        <end position="101"/>
    </location>
</feature>
<sequence>MGIRVPFAKLLQPALGADAIWLSFPVGALCAMLMSLAYYRWGGWREARMLAGDTDAVAIAAEVPAQPPAPVADPCPRTAARGGLGDVLSPATATATASTRD</sequence>
<dbReference type="EMBL" id="BMME01000001">
    <property type="protein sequence ID" value="GGK09298.1"/>
    <property type="molecule type" value="Genomic_DNA"/>
</dbReference>
<dbReference type="Proteomes" id="UP000599009">
    <property type="component" value="Unassembled WGS sequence"/>
</dbReference>
<evidence type="ECO:0000256" key="1">
    <source>
        <dbReference type="SAM" id="MobiDB-lite"/>
    </source>
</evidence>